<dbReference type="CDD" id="cd03382">
    <property type="entry name" value="PAP2_dolichyldiphosphatase"/>
    <property type="match status" value="1"/>
</dbReference>
<dbReference type="PANTHER" id="PTHR14969:SF59">
    <property type="entry name" value="DOLICHYLDIPHOSPHATASE"/>
    <property type="match status" value="1"/>
</dbReference>
<keyword evidence="4 6" id="KW-1133">Transmembrane helix</keyword>
<dbReference type="UniPathway" id="UPA00378"/>
<evidence type="ECO:0000256" key="5">
    <source>
        <dbReference type="ARBA" id="ARBA00023136"/>
    </source>
</evidence>
<dbReference type="EMBL" id="SWFT01000090">
    <property type="protein sequence ID" value="KAA8902350.1"/>
    <property type="molecule type" value="Genomic_DNA"/>
</dbReference>
<dbReference type="OrthoDB" id="302705at2759"/>
<dbReference type="InterPro" id="IPR036938">
    <property type="entry name" value="PAP2/HPO_sf"/>
</dbReference>
<keyword evidence="2 6" id="KW-0812">Transmembrane</keyword>
<evidence type="ECO:0000313" key="8">
    <source>
        <dbReference type="EMBL" id="KAA8902350.1"/>
    </source>
</evidence>
<feature type="transmembrane region" description="Helical" evidence="6">
    <location>
        <begin position="118"/>
        <end position="135"/>
    </location>
</feature>
<dbReference type="RefSeq" id="XP_034012335.1">
    <property type="nucleotide sequence ID" value="XM_034155496.1"/>
</dbReference>
<keyword evidence="3" id="KW-0378">Hydrolase</keyword>
<gene>
    <name evidence="8" type="ORF">DIURU_002804</name>
</gene>
<proteinExistence type="predicted"/>
<evidence type="ECO:0000256" key="2">
    <source>
        <dbReference type="ARBA" id="ARBA00022692"/>
    </source>
</evidence>
<comment type="subcellular location">
    <subcellularLocation>
        <location evidence="1">Membrane</location>
        <topology evidence="1">Multi-pass membrane protein</topology>
    </subcellularLocation>
</comment>
<accession>A0A642UNK5</accession>
<feature type="domain" description="Phosphatidic acid phosphatase type 2/haloperoxidase" evidence="7">
    <location>
        <begin position="20"/>
        <end position="133"/>
    </location>
</feature>
<dbReference type="GO" id="GO:0016020">
    <property type="term" value="C:membrane"/>
    <property type="evidence" value="ECO:0007669"/>
    <property type="project" value="UniProtKB-SubCell"/>
</dbReference>
<keyword evidence="5 6" id="KW-0472">Membrane</keyword>
<evidence type="ECO:0000313" key="9">
    <source>
        <dbReference type="Proteomes" id="UP000449547"/>
    </source>
</evidence>
<reference evidence="8 9" key="1">
    <citation type="submission" date="2019-07" db="EMBL/GenBank/DDBJ databases">
        <title>Genome assembly of two rare yeast pathogens: Diutina rugosa and Trichomonascus ciferrii.</title>
        <authorList>
            <person name="Mixao V."/>
            <person name="Saus E."/>
            <person name="Hansen A."/>
            <person name="Lass-Flor C."/>
            <person name="Gabaldon T."/>
        </authorList>
    </citation>
    <scope>NUCLEOTIDE SEQUENCE [LARGE SCALE GENOMIC DNA]</scope>
    <source>
        <strain evidence="8 9">CBS 613</strain>
    </source>
</reference>
<evidence type="ECO:0000256" key="1">
    <source>
        <dbReference type="ARBA" id="ARBA00004141"/>
    </source>
</evidence>
<dbReference type="GeneID" id="54781455"/>
<dbReference type="SUPFAM" id="SSF48317">
    <property type="entry name" value="Acid phosphatase/Vanadium-dependent haloperoxidase"/>
    <property type="match status" value="1"/>
</dbReference>
<evidence type="ECO:0000259" key="7">
    <source>
        <dbReference type="SMART" id="SM00014"/>
    </source>
</evidence>
<dbReference type="OMA" id="VYATLIW"/>
<dbReference type="SMART" id="SM00014">
    <property type="entry name" value="acidPPc"/>
    <property type="match status" value="1"/>
</dbReference>
<evidence type="ECO:0000256" key="3">
    <source>
        <dbReference type="ARBA" id="ARBA00022801"/>
    </source>
</evidence>
<dbReference type="InterPro" id="IPR000326">
    <property type="entry name" value="PAP2/HPO"/>
</dbReference>
<protein>
    <recommendedName>
        <fullName evidence="7">Phosphatidic acid phosphatase type 2/haloperoxidase domain-containing protein</fullName>
    </recommendedName>
</protein>
<dbReference type="AlphaFoldDB" id="A0A642UNK5"/>
<sequence length="188" mass="21477">MVFYTSWFLITREIEPVIVVGGHLASEVLNKIVKHILKEPRPDFHKDFGKGSYGSSFGMPSAHSQFAGFFAAYFLCILFKRVPSSRLNKIIVSTLLLVIMILVPFSRVYLWYHTIPQVAVGVLLGVVVGLAYYIATSVARDLGVIDWILSWPLIRYFSVKDSYYHAYQSFEDEYQQTQRNRGVKAKLS</sequence>
<evidence type="ECO:0000256" key="6">
    <source>
        <dbReference type="SAM" id="Phobius"/>
    </source>
</evidence>
<dbReference type="Proteomes" id="UP000449547">
    <property type="component" value="Unassembled WGS sequence"/>
</dbReference>
<feature type="transmembrane region" description="Helical" evidence="6">
    <location>
        <begin position="91"/>
        <end position="112"/>
    </location>
</feature>
<dbReference type="Pfam" id="PF01569">
    <property type="entry name" value="PAP2"/>
    <property type="match status" value="1"/>
</dbReference>
<dbReference type="GO" id="GO:0006629">
    <property type="term" value="P:lipid metabolic process"/>
    <property type="evidence" value="ECO:0007669"/>
    <property type="project" value="UniProtKB-ARBA"/>
</dbReference>
<dbReference type="PANTHER" id="PTHR14969">
    <property type="entry name" value="SPHINGOSINE-1-PHOSPHATE PHOSPHOHYDROLASE"/>
    <property type="match status" value="1"/>
</dbReference>
<dbReference type="VEuPathDB" id="FungiDB:DIURU_002804"/>
<evidence type="ECO:0000256" key="4">
    <source>
        <dbReference type="ARBA" id="ARBA00022989"/>
    </source>
</evidence>
<keyword evidence="9" id="KW-1185">Reference proteome</keyword>
<name>A0A642UNK5_DIURU</name>
<organism evidence="8 9">
    <name type="scientific">Diutina rugosa</name>
    <name type="common">Yeast</name>
    <name type="synonym">Candida rugosa</name>
    <dbReference type="NCBI Taxonomy" id="5481"/>
    <lineage>
        <taxon>Eukaryota</taxon>
        <taxon>Fungi</taxon>
        <taxon>Dikarya</taxon>
        <taxon>Ascomycota</taxon>
        <taxon>Saccharomycotina</taxon>
        <taxon>Pichiomycetes</taxon>
        <taxon>Debaryomycetaceae</taxon>
        <taxon>Diutina</taxon>
    </lineage>
</organism>
<dbReference type="Gene3D" id="1.20.144.10">
    <property type="entry name" value="Phosphatidic acid phosphatase type 2/haloperoxidase"/>
    <property type="match status" value="1"/>
</dbReference>
<comment type="caution">
    <text evidence="8">The sequence shown here is derived from an EMBL/GenBank/DDBJ whole genome shotgun (WGS) entry which is preliminary data.</text>
</comment>
<feature type="transmembrane region" description="Helical" evidence="6">
    <location>
        <begin position="62"/>
        <end position="79"/>
    </location>
</feature>
<dbReference type="GO" id="GO:0042392">
    <property type="term" value="F:sphingosine-1-phosphate phosphatase activity"/>
    <property type="evidence" value="ECO:0007669"/>
    <property type="project" value="TreeGrafter"/>
</dbReference>
<dbReference type="InterPro" id="IPR039667">
    <property type="entry name" value="Dolichyldiphosphatase_PAP2"/>
</dbReference>